<organism evidence="2 3">
    <name type="scientific">Trametes cubensis</name>
    <dbReference type="NCBI Taxonomy" id="1111947"/>
    <lineage>
        <taxon>Eukaryota</taxon>
        <taxon>Fungi</taxon>
        <taxon>Dikarya</taxon>
        <taxon>Basidiomycota</taxon>
        <taxon>Agaricomycotina</taxon>
        <taxon>Agaricomycetes</taxon>
        <taxon>Polyporales</taxon>
        <taxon>Polyporaceae</taxon>
        <taxon>Trametes</taxon>
    </lineage>
</organism>
<proteinExistence type="predicted"/>
<reference evidence="2" key="1">
    <citation type="submission" date="2022-11" db="EMBL/GenBank/DDBJ databases">
        <title>Genome Sequence of Cubamyces cubensis.</title>
        <authorList>
            <person name="Buettner E."/>
        </authorList>
    </citation>
    <scope>NUCLEOTIDE SEQUENCE</scope>
    <source>
        <strain evidence="2">MPL-01</strain>
    </source>
</reference>
<feature type="compositionally biased region" description="Low complexity" evidence="1">
    <location>
        <begin position="1"/>
        <end position="14"/>
    </location>
</feature>
<sequence>MANPSSSSNSNSSSATARLTPHQWIPISSGSTSGGSECPDRTFARALGVMEAGFYYDRIFNGTADIVWQYTVQVAGGHAQGAALFSEKNVSRTWTALKRYYPLLGSRMQLEDDNETVAFIVHER</sequence>
<evidence type="ECO:0000256" key="1">
    <source>
        <dbReference type="SAM" id="MobiDB-lite"/>
    </source>
</evidence>
<keyword evidence="3" id="KW-1185">Reference proteome</keyword>
<accession>A0AAD7X340</accession>
<comment type="caution">
    <text evidence="2">The sequence shown here is derived from an EMBL/GenBank/DDBJ whole genome shotgun (WGS) entry which is preliminary data.</text>
</comment>
<gene>
    <name evidence="2" type="ORF">ONZ51_g13579</name>
</gene>
<name>A0AAD7X340_9APHY</name>
<dbReference type="AlphaFoldDB" id="A0AAD7X340"/>
<dbReference type="EMBL" id="JAPEVG010001313">
    <property type="protein sequence ID" value="KAJ8453472.1"/>
    <property type="molecule type" value="Genomic_DNA"/>
</dbReference>
<protein>
    <submittedName>
        <fullName evidence="2">Uncharacterized protein</fullName>
    </submittedName>
</protein>
<evidence type="ECO:0000313" key="2">
    <source>
        <dbReference type="EMBL" id="KAJ8453472.1"/>
    </source>
</evidence>
<dbReference type="Proteomes" id="UP001215151">
    <property type="component" value="Unassembled WGS sequence"/>
</dbReference>
<feature type="region of interest" description="Disordered" evidence="1">
    <location>
        <begin position="1"/>
        <end position="37"/>
    </location>
</feature>
<evidence type="ECO:0000313" key="3">
    <source>
        <dbReference type="Proteomes" id="UP001215151"/>
    </source>
</evidence>